<dbReference type="AlphaFoldDB" id="A0A5B7H5C3"/>
<sequence>MTPQNTSHTFCLRRERSLSSAAKSQIIKAYC</sequence>
<reference evidence="1 2" key="1">
    <citation type="submission" date="2019-05" db="EMBL/GenBank/DDBJ databases">
        <title>Another draft genome of Portunus trituberculatus and its Hox gene families provides insights of decapod evolution.</title>
        <authorList>
            <person name="Jeong J.-H."/>
            <person name="Song I."/>
            <person name="Kim S."/>
            <person name="Choi T."/>
            <person name="Kim D."/>
            <person name="Ryu S."/>
            <person name="Kim W."/>
        </authorList>
    </citation>
    <scope>NUCLEOTIDE SEQUENCE [LARGE SCALE GENOMIC DNA]</scope>
    <source>
        <tissue evidence="1">Muscle</tissue>
    </source>
</reference>
<keyword evidence="2" id="KW-1185">Reference proteome</keyword>
<accession>A0A5B7H5C3</accession>
<organism evidence="1 2">
    <name type="scientific">Portunus trituberculatus</name>
    <name type="common">Swimming crab</name>
    <name type="synonym">Neptunus trituberculatus</name>
    <dbReference type="NCBI Taxonomy" id="210409"/>
    <lineage>
        <taxon>Eukaryota</taxon>
        <taxon>Metazoa</taxon>
        <taxon>Ecdysozoa</taxon>
        <taxon>Arthropoda</taxon>
        <taxon>Crustacea</taxon>
        <taxon>Multicrustacea</taxon>
        <taxon>Malacostraca</taxon>
        <taxon>Eumalacostraca</taxon>
        <taxon>Eucarida</taxon>
        <taxon>Decapoda</taxon>
        <taxon>Pleocyemata</taxon>
        <taxon>Brachyura</taxon>
        <taxon>Eubrachyura</taxon>
        <taxon>Portunoidea</taxon>
        <taxon>Portunidae</taxon>
        <taxon>Portuninae</taxon>
        <taxon>Portunus</taxon>
    </lineage>
</organism>
<dbReference type="EMBL" id="VSRR010022231">
    <property type="protein sequence ID" value="MPC64547.1"/>
    <property type="molecule type" value="Genomic_DNA"/>
</dbReference>
<evidence type="ECO:0000313" key="2">
    <source>
        <dbReference type="Proteomes" id="UP000324222"/>
    </source>
</evidence>
<protein>
    <submittedName>
        <fullName evidence="1">Uncharacterized protein</fullName>
    </submittedName>
</protein>
<proteinExistence type="predicted"/>
<comment type="caution">
    <text evidence="1">The sequence shown here is derived from an EMBL/GenBank/DDBJ whole genome shotgun (WGS) entry which is preliminary data.</text>
</comment>
<dbReference type="Proteomes" id="UP000324222">
    <property type="component" value="Unassembled WGS sequence"/>
</dbReference>
<gene>
    <name evidence="1" type="ORF">E2C01_058665</name>
</gene>
<name>A0A5B7H5C3_PORTR</name>
<evidence type="ECO:0000313" key="1">
    <source>
        <dbReference type="EMBL" id="MPC64547.1"/>
    </source>
</evidence>